<keyword evidence="2" id="KW-0813">Transport</keyword>
<protein>
    <submittedName>
        <fullName evidence="7">Glycine/betaine ABC transporter</fullName>
    </submittedName>
</protein>
<dbReference type="RefSeq" id="WP_182961560.1">
    <property type="nucleotide sequence ID" value="NZ_WNXC01000010.1"/>
</dbReference>
<organism evidence="7 8">
    <name type="scientific">Pedobacter gandavensis</name>
    <dbReference type="NCBI Taxonomy" id="2679963"/>
    <lineage>
        <taxon>Bacteria</taxon>
        <taxon>Pseudomonadati</taxon>
        <taxon>Bacteroidota</taxon>
        <taxon>Sphingobacteriia</taxon>
        <taxon>Sphingobacteriales</taxon>
        <taxon>Sphingobacteriaceae</taxon>
        <taxon>Pedobacter</taxon>
    </lineage>
</organism>
<dbReference type="PROSITE" id="PS51257">
    <property type="entry name" value="PROKAR_LIPOPROTEIN"/>
    <property type="match status" value="1"/>
</dbReference>
<keyword evidence="5" id="KW-0732">Signal</keyword>
<feature type="domain" description="ABC-type glycine betaine transport system substrate-binding" evidence="6">
    <location>
        <begin position="27"/>
        <end position="270"/>
    </location>
</feature>
<dbReference type="PANTHER" id="PTHR47737:SF1">
    <property type="entry name" value="GLYCINE BETAINE_PROLINE BETAINE TRANSPORT SYSTEM PERMEASE PROTEIN PROW"/>
    <property type="match status" value="1"/>
</dbReference>
<comment type="subcellular location">
    <subcellularLocation>
        <location evidence="1">Cell membrane</location>
    </subcellularLocation>
</comment>
<dbReference type="EMBL" id="WNXC01000010">
    <property type="protein sequence ID" value="MBB2151602.1"/>
    <property type="molecule type" value="Genomic_DNA"/>
</dbReference>
<keyword evidence="8" id="KW-1185">Reference proteome</keyword>
<name>A0ABR6F2Z5_9SPHI</name>
<sequence>MKKIVGSILIALVIGVIASCGPANNDKKVTIAYVNWAEGVAMTQLSKTLLEKEGYTVALKNADVAPVFAAVAGGDADVFLDTWMPVTHKEYLDKFGANLEVLGTNFKNARIGFVVPDYVKINSVEELNANAALFDGKIVGIDAGAGIMSKAEAAIKDYGLKLELQSASEAAMLAVLKKNIDAKKPVVITGWSPHYIFSTYKLKFLNDPKAVFGAVETIQTVANKHFVAAEPKVAEFFRNFQLDEDELGSLMAALENNTNEKAAVEEWLSKHQELEMQLRSFIKSDSE</sequence>
<reference evidence="7 8" key="1">
    <citation type="submission" date="2019-11" db="EMBL/GenBank/DDBJ databases">
        <title>Description of Pedobacter sp. LMG 31462T.</title>
        <authorList>
            <person name="Carlier A."/>
            <person name="Qi S."/>
            <person name="Vandamme P."/>
        </authorList>
    </citation>
    <scope>NUCLEOTIDE SEQUENCE [LARGE SCALE GENOMIC DNA]</scope>
    <source>
        <strain evidence="7 8">LMG 31462</strain>
    </source>
</reference>
<dbReference type="SUPFAM" id="SSF53850">
    <property type="entry name" value="Periplasmic binding protein-like II"/>
    <property type="match status" value="1"/>
</dbReference>
<evidence type="ECO:0000256" key="5">
    <source>
        <dbReference type="SAM" id="SignalP"/>
    </source>
</evidence>
<evidence type="ECO:0000259" key="6">
    <source>
        <dbReference type="Pfam" id="PF04069"/>
    </source>
</evidence>
<dbReference type="Gene3D" id="3.40.190.100">
    <property type="entry name" value="Glycine betaine-binding periplasmic protein, domain 2"/>
    <property type="match status" value="1"/>
</dbReference>
<gene>
    <name evidence="7" type="ORF">GM920_22065</name>
</gene>
<evidence type="ECO:0000313" key="8">
    <source>
        <dbReference type="Proteomes" id="UP000636110"/>
    </source>
</evidence>
<dbReference type="Pfam" id="PF04069">
    <property type="entry name" value="OpuAC"/>
    <property type="match status" value="1"/>
</dbReference>
<feature type="signal peptide" evidence="5">
    <location>
        <begin position="1"/>
        <end position="18"/>
    </location>
</feature>
<keyword evidence="3" id="KW-1003">Cell membrane</keyword>
<dbReference type="PANTHER" id="PTHR47737">
    <property type="entry name" value="GLYCINE BETAINE/PROLINE BETAINE TRANSPORT SYSTEM PERMEASE PROTEIN PROW"/>
    <property type="match status" value="1"/>
</dbReference>
<proteinExistence type="predicted"/>
<comment type="caution">
    <text evidence="7">The sequence shown here is derived from an EMBL/GenBank/DDBJ whole genome shotgun (WGS) entry which is preliminary data.</text>
</comment>
<dbReference type="CDD" id="cd13639">
    <property type="entry name" value="PBP2_OpuAC_like"/>
    <property type="match status" value="1"/>
</dbReference>
<dbReference type="InterPro" id="IPR007210">
    <property type="entry name" value="ABC_Gly_betaine_transp_sub-bd"/>
</dbReference>
<evidence type="ECO:0000256" key="3">
    <source>
        <dbReference type="ARBA" id="ARBA00022475"/>
    </source>
</evidence>
<dbReference type="Gene3D" id="3.10.105.10">
    <property type="entry name" value="Dipeptide-binding Protein, Domain 3"/>
    <property type="match status" value="2"/>
</dbReference>
<accession>A0ABR6F2Z5</accession>
<evidence type="ECO:0000256" key="1">
    <source>
        <dbReference type="ARBA" id="ARBA00004236"/>
    </source>
</evidence>
<evidence type="ECO:0000313" key="7">
    <source>
        <dbReference type="EMBL" id="MBB2151602.1"/>
    </source>
</evidence>
<feature type="chain" id="PRO_5045246058" evidence="5">
    <location>
        <begin position="19"/>
        <end position="287"/>
    </location>
</feature>
<evidence type="ECO:0000256" key="2">
    <source>
        <dbReference type="ARBA" id="ARBA00022448"/>
    </source>
</evidence>
<keyword evidence="4" id="KW-0472">Membrane</keyword>
<dbReference type="Proteomes" id="UP000636110">
    <property type="component" value="Unassembled WGS sequence"/>
</dbReference>
<evidence type="ECO:0000256" key="4">
    <source>
        <dbReference type="ARBA" id="ARBA00023136"/>
    </source>
</evidence>